<evidence type="ECO:0000313" key="8">
    <source>
        <dbReference type="EMBL" id="RED94068.1"/>
    </source>
</evidence>
<protein>
    <recommendedName>
        <fullName evidence="7">Phosphatidylglycerol--prolipoprotein diacylglyceryl transferase</fullName>
        <ecNumber evidence="7">2.5.1.145</ecNumber>
    </recommendedName>
</protein>
<keyword evidence="4 7" id="KW-0812">Transmembrane</keyword>
<comment type="caution">
    <text evidence="8">The sequence shown here is derived from an EMBL/GenBank/DDBJ whole genome shotgun (WGS) entry which is preliminary data.</text>
</comment>
<keyword evidence="8" id="KW-0449">Lipoprotein</keyword>
<feature type="transmembrane region" description="Helical" evidence="7">
    <location>
        <begin position="49"/>
        <end position="67"/>
    </location>
</feature>
<feature type="transmembrane region" description="Helical" evidence="7">
    <location>
        <begin position="118"/>
        <end position="138"/>
    </location>
</feature>
<feature type="transmembrane region" description="Helical" evidence="7">
    <location>
        <begin position="229"/>
        <end position="251"/>
    </location>
</feature>
<accession>A0A3D9KY68</accession>
<feature type="transmembrane region" description="Helical" evidence="7">
    <location>
        <begin position="170"/>
        <end position="186"/>
    </location>
</feature>
<feature type="binding site" evidence="7">
    <location>
        <position position="131"/>
    </location>
    <ligand>
        <name>a 1,2-diacyl-sn-glycero-3-phospho-(1'-sn-glycerol)</name>
        <dbReference type="ChEBI" id="CHEBI:64716"/>
    </ligand>
</feature>
<dbReference type="NCBIfam" id="TIGR00544">
    <property type="entry name" value="lgt"/>
    <property type="match status" value="1"/>
</dbReference>
<dbReference type="UniPathway" id="UPA00664"/>
<evidence type="ECO:0000256" key="7">
    <source>
        <dbReference type="HAMAP-Rule" id="MF_01147"/>
    </source>
</evidence>
<evidence type="ECO:0000256" key="2">
    <source>
        <dbReference type="ARBA" id="ARBA00022475"/>
    </source>
</evidence>
<dbReference type="GO" id="GO:0042158">
    <property type="term" value="P:lipoprotein biosynthetic process"/>
    <property type="evidence" value="ECO:0007669"/>
    <property type="project" value="UniProtKB-UniRule"/>
</dbReference>
<evidence type="ECO:0000256" key="4">
    <source>
        <dbReference type="ARBA" id="ARBA00022692"/>
    </source>
</evidence>
<keyword evidence="2 7" id="KW-1003">Cell membrane</keyword>
<dbReference type="Proteomes" id="UP000256779">
    <property type="component" value="Unassembled WGS sequence"/>
</dbReference>
<comment type="pathway">
    <text evidence="7">Protein modification; lipoprotein biosynthesis (diacylglyceryl transfer).</text>
</comment>
<evidence type="ECO:0000256" key="3">
    <source>
        <dbReference type="ARBA" id="ARBA00022679"/>
    </source>
</evidence>
<keyword evidence="5 7" id="KW-1133">Transmembrane helix</keyword>
<evidence type="ECO:0000313" key="9">
    <source>
        <dbReference type="Proteomes" id="UP000256779"/>
    </source>
</evidence>
<dbReference type="AlphaFoldDB" id="A0A3D9KY68"/>
<organism evidence="8 9">
    <name type="scientific">Marinoscillum furvescens DSM 4134</name>
    <dbReference type="NCBI Taxonomy" id="1122208"/>
    <lineage>
        <taxon>Bacteria</taxon>
        <taxon>Pseudomonadati</taxon>
        <taxon>Bacteroidota</taxon>
        <taxon>Cytophagia</taxon>
        <taxon>Cytophagales</taxon>
        <taxon>Reichenbachiellaceae</taxon>
        <taxon>Marinoscillum</taxon>
    </lineage>
</organism>
<reference evidence="8 9" key="1">
    <citation type="submission" date="2018-07" db="EMBL/GenBank/DDBJ databases">
        <title>Genomic Encyclopedia of Type Strains, Phase IV (KMG-IV): sequencing the most valuable type-strain genomes for metagenomic binning, comparative biology and taxonomic classification.</title>
        <authorList>
            <person name="Goeker M."/>
        </authorList>
    </citation>
    <scope>NUCLEOTIDE SEQUENCE [LARGE SCALE GENOMIC DNA]</scope>
    <source>
        <strain evidence="8 9">DSM 4134</strain>
    </source>
</reference>
<dbReference type="GO" id="GO:0005886">
    <property type="term" value="C:plasma membrane"/>
    <property type="evidence" value="ECO:0007669"/>
    <property type="project" value="UniProtKB-SubCell"/>
</dbReference>
<proteinExistence type="inferred from homology"/>
<feature type="transmembrane region" description="Helical" evidence="7">
    <location>
        <begin position="87"/>
        <end position="106"/>
    </location>
</feature>
<dbReference type="PANTHER" id="PTHR30589">
    <property type="entry name" value="PROLIPOPROTEIN DIACYLGLYCERYL TRANSFERASE"/>
    <property type="match status" value="1"/>
</dbReference>
<dbReference type="GO" id="GO:0008961">
    <property type="term" value="F:phosphatidylglycerol-prolipoprotein diacylglyceryl transferase activity"/>
    <property type="evidence" value="ECO:0007669"/>
    <property type="project" value="UniProtKB-UniRule"/>
</dbReference>
<name>A0A3D9KY68_MARFU</name>
<evidence type="ECO:0000256" key="5">
    <source>
        <dbReference type="ARBA" id="ARBA00022989"/>
    </source>
</evidence>
<evidence type="ECO:0000256" key="1">
    <source>
        <dbReference type="ARBA" id="ARBA00007150"/>
    </source>
</evidence>
<keyword evidence="6 7" id="KW-0472">Membrane</keyword>
<comment type="function">
    <text evidence="7">Catalyzes the transfer of the diacylglyceryl group from phosphatidylglycerol to the sulfhydryl group of the N-terminal cysteine of a prolipoprotein, the first step in the formation of mature lipoproteins.</text>
</comment>
<dbReference type="EC" id="2.5.1.145" evidence="7"/>
<dbReference type="InterPro" id="IPR001640">
    <property type="entry name" value="Lgt"/>
</dbReference>
<dbReference type="OrthoDB" id="871140at2"/>
<dbReference type="EMBL" id="QREG01000022">
    <property type="protein sequence ID" value="RED94068.1"/>
    <property type="molecule type" value="Genomic_DNA"/>
</dbReference>
<keyword evidence="9" id="KW-1185">Reference proteome</keyword>
<dbReference type="HAMAP" id="MF_01147">
    <property type="entry name" value="Lgt"/>
    <property type="match status" value="1"/>
</dbReference>
<dbReference type="Pfam" id="PF01790">
    <property type="entry name" value="LGT"/>
    <property type="match status" value="1"/>
</dbReference>
<comment type="subcellular location">
    <subcellularLocation>
        <location evidence="7">Cell membrane</location>
        <topology evidence="7">Multi-pass membrane protein</topology>
    </subcellularLocation>
</comment>
<feature type="transmembrane region" description="Helical" evidence="7">
    <location>
        <begin position="12"/>
        <end position="29"/>
    </location>
</feature>
<evidence type="ECO:0000256" key="6">
    <source>
        <dbReference type="ARBA" id="ARBA00023136"/>
    </source>
</evidence>
<keyword evidence="3 7" id="KW-0808">Transferase</keyword>
<sequence>MHPELFSIGDFTVHTYGFLIMVGAMLGYFYMAHTAKKDLGIEPERIENLALIVIVMAFLGGKVFFYLEDPAYYFGTPSNMLKGFRTGFTFYGSLLFVIPAVVWYFRKLKWPLWPMMDRIAIAGCIIHASGRLGCFFAGCCHGVPTDSWVGVSFTAAATQADPVGVPLHPTQLYSVTLILTILVILVQLKRHQRFEGQLFLTYVSLYALGRGVIEIFRGDERRGFIIDGWISHSQFISLVVISGAAVLYWYLKKKKATT</sequence>
<dbReference type="PANTHER" id="PTHR30589:SF0">
    <property type="entry name" value="PHOSPHATIDYLGLYCEROL--PROLIPOPROTEIN DIACYLGLYCERYL TRANSFERASE"/>
    <property type="match status" value="1"/>
</dbReference>
<dbReference type="RefSeq" id="WP_115869672.1">
    <property type="nucleotide sequence ID" value="NZ_QREG01000022.1"/>
</dbReference>
<comment type="catalytic activity">
    <reaction evidence="7">
        <text>L-cysteinyl-[prolipoprotein] + a 1,2-diacyl-sn-glycero-3-phospho-(1'-sn-glycerol) = an S-1,2-diacyl-sn-glyceryl-L-cysteinyl-[prolipoprotein] + sn-glycerol 1-phosphate + H(+)</text>
        <dbReference type="Rhea" id="RHEA:56712"/>
        <dbReference type="Rhea" id="RHEA-COMP:14679"/>
        <dbReference type="Rhea" id="RHEA-COMP:14680"/>
        <dbReference type="ChEBI" id="CHEBI:15378"/>
        <dbReference type="ChEBI" id="CHEBI:29950"/>
        <dbReference type="ChEBI" id="CHEBI:57685"/>
        <dbReference type="ChEBI" id="CHEBI:64716"/>
        <dbReference type="ChEBI" id="CHEBI:140658"/>
        <dbReference type="EC" id="2.5.1.145"/>
    </reaction>
</comment>
<gene>
    <name evidence="7" type="primary">lgt</name>
    <name evidence="8" type="ORF">C7460_1229</name>
</gene>
<feature type="transmembrane region" description="Helical" evidence="7">
    <location>
        <begin position="198"/>
        <end position="217"/>
    </location>
</feature>
<comment type="similarity">
    <text evidence="1 7">Belongs to the Lgt family.</text>
</comment>